<dbReference type="RefSeq" id="WP_188677595.1">
    <property type="nucleotide sequence ID" value="NZ_BMGP01000003.1"/>
</dbReference>
<dbReference type="EMBL" id="BMGP01000003">
    <property type="protein sequence ID" value="GGF26597.1"/>
    <property type="molecule type" value="Genomic_DNA"/>
</dbReference>
<evidence type="ECO:0000313" key="1">
    <source>
        <dbReference type="EMBL" id="GGF26597.1"/>
    </source>
</evidence>
<evidence type="ECO:0008006" key="3">
    <source>
        <dbReference type="Google" id="ProtNLM"/>
    </source>
</evidence>
<evidence type="ECO:0000313" key="2">
    <source>
        <dbReference type="Proteomes" id="UP000598775"/>
    </source>
</evidence>
<reference evidence="1 2" key="1">
    <citation type="journal article" date="2014" name="Int. J. Syst. Evol. Microbiol.">
        <title>Complete genome sequence of Corynebacterium casei LMG S-19264T (=DSM 44701T), isolated from a smear-ripened cheese.</title>
        <authorList>
            <consortium name="US DOE Joint Genome Institute (JGI-PGF)"/>
            <person name="Walter F."/>
            <person name="Albersmeier A."/>
            <person name="Kalinowski J."/>
            <person name="Ruckert C."/>
        </authorList>
    </citation>
    <scope>NUCLEOTIDE SEQUENCE [LARGE SCALE GENOMIC DNA]</scope>
    <source>
        <strain evidence="1 2">CGMCC 1.12976</strain>
    </source>
</reference>
<dbReference type="AlphaFoldDB" id="A0A917B5Z2"/>
<dbReference type="Gene3D" id="2.60.40.2700">
    <property type="match status" value="1"/>
</dbReference>
<dbReference type="Proteomes" id="UP000598775">
    <property type="component" value="Unassembled WGS sequence"/>
</dbReference>
<name>A0A917B5Z2_9MICO</name>
<gene>
    <name evidence="1" type="ORF">GCM10011399_19950</name>
</gene>
<accession>A0A917B5Z2</accession>
<comment type="caution">
    <text evidence="1">The sequence shown here is derived from an EMBL/GenBank/DDBJ whole genome shotgun (WGS) entry which is preliminary data.</text>
</comment>
<sequence>MATQLGVSPAASISRAQLQSLTALSCERDQIADITPLLTYQWNRNGVLIIGATAATWVLTNSDAGTSITVIVTGTKSGYSPISTISAVTPVLANK</sequence>
<keyword evidence="2" id="KW-1185">Reference proteome</keyword>
<organism evidence="1 2">
    <name type="scientific">Subtercola lobariae</name>
    <dbReference type="NCBI Taxonomy" id="1588641"/>
    <lineage>
        <taxon>Bacteria</taxon>
        <taxon>Bacillati</taxon>
        <taxon>Actinomycetota</taxon>
        <taxon>Actinomycetes</taxon>
        <taxon>Micrococcales</taxon>
        <taxon>Microbacteriaceae</taxon>
        <taxon>Subtercola</taxon>
    </lineage>
</organism>
<protein>
    <recommendedName>
        <fullName evidence="3">Ig-like domain-containing protein</fullName>
    </recommendedName>
</protein>
<proteinExistence type="predicted"/>